<dbReference type="AlphaFoldDB" id="A0A074ZMR3"/>
<feature type="compositionally biased region" description="Basic and acidic residues" evidence="5">
    <location>
        <begin position="1"/>
        <end position="20"/>
    </location>
</feature>
<dbReference type="InterPro" id="IPR010541">
    <property type="entry name" value="Prp3_C"/>
</dbReference>
<dbReference type="EMBL" id="KL584750">
    <property type="protein sequence ID" value="KEQ99641.1"/>
    <property type="molecule type" value="Genomic_DNA"/>
</dbReference>
<keyword evidence="9" id="KW-1185">Reference proteome</keyword>
<dbReference type="InParanoid" id="A0A074ZMR3"/>
<dbReference type="STRING" id="1043005.A0A074ZMR3"/>
<dbReference type="OMA" id="CVMHPRF"/>
<keyword evidence="2" id="KW-0507">mRNA processing</keyword>
<reference evidence="8 9" key="1">
    <citation type="journal article" date="2014" name="BMC Genomics">
        <title>Genome sequencing of four Aureobasidium pullulans varieties: biotechnological potential, stress tolerance, and description of new species.</title>
        <authorList>
            <person name="Gostin Ar C."/>
            <person name="Ohm R.A."/>
            <person name="Kogej T."/>
            <person name="Sonjak S."/>
            <person name="Turk M."/>
            <person name="Zajc J."/>
            <person name="Zalar P."/>
            <person name="Grube M."/>
            <person name="Sun H."/>
            <person name="Han J."/>
            <person name="Sharma A."/>
            <person name="Chiniquy J."/>
            <person name="Ngan C.Y."/>
            <person name="Lipzen A."/>
            <person name="Barry K."/>
            <person name="Grigoriev I.V."/>
            <person name="Gunde-Cimerman N."/>
        </authorList>
    </citation>
    <scope>NUCLEOTIDE SEQUENCE [LARGE SCALE GENOMIC DNA]</scope>
    <source>
        <strain evidence="8 9">EXF-2481</strain>
    </source>
</reference>
<dbReference type="Proteomes" id="UP000030641">
    <property type="component" value="Unassembled WGS sequence"/>
</dbReference>
<dbReference type="GeneID" id="25361915"/>
<protein>
    <submittedName>
        <fullName evidence="8">Uncharacterized protein</fullName>
    </submittedName>
</protein>
<sequence length="599" mass="66445">MSEKRPLPGDILDDGHDSKRPRSAQASPAPDNDVERKKREVAERIAAMKARMANRGGPAGSGTAPSPTPAAAPPANSANDMQARIAAMKARLPGKAAPASPSSASASASTPASTSEDVRKARIQEQLAAIKAKVALRQQQQQQHQPPTDIPTRPAAQSSGYAPSPPVRDDVAASARGGLNVGLHPSLLGGPSRSGNNKKQRDEPAKHNPYLAGDDQKTTLQNEPFYDPSLQKQKDRKSKQLLFNQKGKFMAQAEALRQQARIEQMAKEMQEQARKQAIEEATEKSFLVPAPPEIEWWDEGLVTGGNYENLEAADKINMDVITRYVQHPVLLSAPQDANVPAPKAMYLTKQEQKKVRRQRRMADHKEEQAKIRLGLKAPPPPKVKKSNLMRVLGNEAVKDPTAVEARVNREIAQRADDHETANAERQLTKEQRLEKLAAQQEADATLSMRVLVFKIDNLSYGKHRFQINKNAEQQALTGITIFHPKMNLVIVEGGSHSIDAYKKLMLNRVKWTENAMPQSVREGNQEANAAWLNAFDEDGKLKDNTFNRCQLVFEGEEKQRAFKRWMPYKACETDGEAKDVLGRYKMENMWTLAQSPAFQ</sequence>
<dbReference type="InterPro" id="IPR013881">
    <property type="entry name" value="Pre-mRNA_splic_Prp3_dom"/>
</dbReference>
<evidence type="ECO:0000259" key="6">
    <source>
        <dbReference type="Pfam" id="PF06544"/>
    </source>
</evidence>
<comment type="subcellular location">
    <subcellularLocation>
        <location evidence="1">Nucleus</location>
    </subcellularLocation>
</comment>
<evidence type="ECO:0000259" key="7">
    <source>
        <dbReference type="Pfam" id="PF08572"/>
    </source>
</evidence>
<evidence type="ECO:0000256" key="3">
    <source>
        <dbReference type="ARBA" id="ARBA00023187"/>
    </source>
</evidence>
<name>A0A074ZMR3_AURSE</name>
<gene>
    <name evidence="8" type="ORF">AUEXF2481DRAFT_1132</name>
</gene>
<dbReference type="InterPro" id="IPR027104">
    <property type="entry name" value="Prp3"/>
</dbReference>
<evidence type="ECO:0000256" key="1">
    <source>
        <dbReference type="ARBA" id="ARBA00004123"/>
    </source>
</evidence>
<feature type="compositionally biased region" description="Low complexity" evidence="5">
    <location>
        <begin position="96"/>
        <end position="115"/>
    </location>
</feature>
<evidence type="ECO:0000256" key="4">
    <source>
        <dbReference type="ARBA" id="ARBA00023242"/>
    </source>
</evidence>
<evidence type="ECO:0000313" key="9">
    <source>
        <dbReference type="Proteomes" id="UP000030641"/>
    </source>
</evidence>
<accession>A0A074ZMR3</accession>
<organism evidence="8 9">
    <name type="scientific">Aureobasidium subglaciale (strain EXF-2481)</name>
    <name type="common">Aureobasidium pullulans var. subglaciale</name>
    <dbReference type="NCBI Taxonomy" id="1043005"/>
    <lineage>
        <taxon>Eukaryota</taxon>
        <taxon>Fungi</taxon>
        <taxon>Dikarya</taxon>
        <taxon>Ascomycota</taxon>
        <taxon>Pezizomycotina</taxon>
        <taxon>Dothideomycetes</taxon>
        <taxon>Dothideomycetidae</taxon>
        <taxon>Dothideales</taxon>
        <taxon>Saccotheciaceae</taxon>
        <taxon>Aureobasidium</taxon>
    </lineage>
</organism>
<dbReference type="Pfam" id="PF06544">
    <property type="entry name" value="Prp3_C"/>
    <property type="match status" value="1"/>
</dbReference>
<dbReference type="PANTHER" id="PTHR14212:SF0">
    <property type="entry name" value="U4_U6 SMALL NUCLEAR RIBONUCLEOPROTEIN PRP3"/>
    <property type="match status" value="1"/>
</dbReference>
<dbReference type="CDD" id="cd24162">
    <property type="entry name" value="Prp3_C"/>
    <property type="match status" value="1"/>
</dbReference>
<feature type="domain" description="Pre-mRNA-splicing factor 3" evidence="7">
    <location>
        <begin position="223"/>
        <end position="428"/>
    </location>
</feature>
<evidence type="ECO:0000256" key="2">
    <source>
        <dbReference type="ARBA" id="ARBA00022664"/>
    </source>
</evidence>
<proteinExistence type="predicted"/>
<dbReference type="GO" id="GO:0000398">
    <property type="term" value="P:mRNA splicing, via spliceosome"/>
    <property type="evidence" value="ECO:0007669"/>
    <property type="project" value="InterPro"/>
</dbReference>
<feature type="region of interest" description="Disordered" evidence="5">
    <location>
        <begin position="1"/>
        <end position="236"/>
    </location>
</feature>
<dbReference type="HOGENOM" id="CLU_015750_2_2_1"/>
<keyword evidence="4" id="KW-0539">Nucleus</keyword>
<dbReference type="FunCoup" id="A0A074ZMR3">
    <property type="interactions" value="710"/>
</dbReference>
<dbReference type="PANTHER" id="PTHR14212">
    <property type="entry name" value="U4/U6-ASSOCIATED RNA SPLICING FACTOR-RELATED"/>
    <property type="match status" value="1"/>
</dbReference>
<dbReference type="OrthoDB" id="10264544at2759"/>
<evidence type="ECO:0000256" key="5">
    <source>
        <dbReference type="SAM" id="MobiDB-lite"/>
    </source>
</evidence>
<feature type="compositionally biased region" description="Basic and acidic residues" evidence="5">
    <location>
        <begin position="33"/>
        <end position="43"/>
    </location>
</feature>
<evidence type="ECO:0000313" key="8">
    <source>
        <dbReference type="EMBL" id="KEQ99641.1"/>
    </source>
</evidence>
<dbReference type="RefSeq" id="XP_013347884.1">
    <property type="nucleotide sequence ID" value="XM_013492430.1"/>
</dbReference>
<dbReference type="Pfam" id="PF08572">
    <property type="entry name" value="PRP3"/>
    <property type="match status" value="1"/>
</dbReference>
<keyword evidence="3" id="KW-0508">mRNA splicing</keyword>
<dbReference type="GO" id="GO:0046540">
    <property type="term" value="C:U4/U6 x U5 tri-snRNP complex"/>
    <property type="evidence" value="ECO:0007669"/>
    <property type="project" value="InterPro"/>
</dbReference>
<feature type="domain" description="Small nuclear ribonucleoprotein Prp3 C-terminal" evidence="6">
    <location>
        <begin position="452"/>
        <end position="593"/>
    </location>
</feature>